<comment type="caution">
    <text evidence="1">The sequence shown here is derived from an EMBL/GenBank/DDBJ whole genome shotgun (WGS) entry which is preliminary data.</text>
</comment>
<reference evidence="1" key="1">
    <citation type="submission" date="2021-08" db="EMBL/GenBank/DDBJ databases">
        <title>WGS assembly of Ceratopteris richardii.</title>
        <authorList>
            <person name="Marchant D.B."/>
            <person name="Chen G."/>
            <person name="Jenkins J."/>
            <person name="Shu S."/>
            <person name="Leebens-Mack J."/>
            <person name="Grimwood J."/>
            <person name="Schmutz J."/>
            <person name="Soltis P."/>
            <person name="Soltis D."/>
            <person name="Chen Z.-H."/>
        </authorList>
    </citation>
    <scope>NUCLEOTIDE SEQUENCE</scope>
    <source>
        <strain evidence="1">Whitten #5841</strain>
        <tissue evidence="1">Leaf</tissue>
    </source>
</reference>
<gene>
    <name evidence="1" type="ORF">KP509_20G081200</name>
</gene>
<name>A0A8T2SIV4_CERRI</name>
<evidence type="ECO:0000313" key="1">
    <source>
        <dbReference type="EMBL" id="KAH7332307.1"/>
    </source>
</evidence>
<dbReference type="EMBL" id="CM035425">
    <property type="protein sequence ID" value="KAH7332307.1"/>
    <property type="molecule type" value="Genomic_DNA"/>
</dbReference>
<sequence length="109" mass="11937">MAGVVFETTEETSQSYILRFTISGLQIDSIDLLGDPDRRCVLLCCGRKLLYRVPLPSNADFDGATAVWDGESVSLVVNVPKTVMTYYSYVLPRGRGLSKPSIISSTRAS</sequence>
<dbReference type="AlphaFoldDB" id="A0A8T2SIV4"/>
<proteinExistence type="predicted"/>
<protein>
    <submittedName>
        <fullName evidence="1">Uncharacterized protein</fullName>
    </submittedName>
</protein>
<dbReference type="Proteomes" id="UP000825935">
    <property type="component" value="Chromosome 20"/>
</dbReference>
<evidence type="ECO:0000313" key="2">
    <source>
        <dbReference type="Proteomes" id="UP000825935"/>
    </source>
</evidence>
<accession>A0A8T2SIV4</accession>
<keyword evidence="2" id="KW-1185">Reference proteome</keyword>
<organism evidence="1 2">
    <name type="scientific">Ceratopteris richardii</name>
    <name type="common">Triangle waterfern</name>
    <dbReference type="NCBI Taxonomy" id="49495"/>
    <lineage>
        <taxon>Eukaryota</taxon>
        <taxon>Viridiplantae</taxon>
        <taxon>Streptophyta</taxon>
        <taxon>Embryophyta</taxon>
        <taxon>Tracheophyta</taxon>
        <taxon>Polypodiopsida</taxon>
        <taxon>Polypodiidae</taxon>
        <taxon>Polypodiales</taxon>
        <taxon>Pteridineae</taxon>
        <taxon>Pteridaceae</taxon>
        <taxon>Parkerioideae</taxon>
        <taxon>Ceratopteris</taxon>
    </lineage>
</organism>